<dbReference type="GO" id="GO:0005096">
    <property type="term" value="F:GTPase activator activity"/>
    <property type="evidence" value="ECO:0007669"/>
    <property type="project" value="UniProtKB-KW"/>
</dbReference>
<keyword evidence="2" id="KW-0813">Transport</keyword>
<dbReference type="PANTHER" id="PTHR47219">
    <property type="entry name" value="RAB GTPASE-ACTIVATING PROTEIN 1-LIKE"/>
    <property type="match status" value="1"/>
</dbReference>
<dbReference type="OrthoDB" id="295078at2759"/>
<feature type="compositionally biased region" description="Basic and acidic residues" evidence="11">
    <location>
        <begin position="210"/>
        <end position="219"/>
    </location>
</feature>
<comment type="subcellular location">
    <subcellularLocation>
        <location evidence="1">Cytoplasm</location>
    </subcellularLocation>
</comment>
<feature type="domain" description="Rab-GAP TBC" evidence="12">
    <location>
        <begin position="274"/>
        <end position="459"/>
    </location>
</feature>
<dbReference type="GO" id="GO:0031267">
    <property type="term" value="F:small GTPase binding"/>
    <property type="evidence" value="ECO:0007669"/>
    <property type="project" value="TreeGrafter"/>
</dbReference>
<feature type="compositionally biased region" description="Low complexity" evidence="11">
    <location>
        <begin position="138"/>
        <end position="148"/>
    </location>
</feature>
<dbReference type="SUPFAM" id="SSF47923">
    <property type="entry name" value="Ypt/Rab-GAP domain of gyp1p"/>
    <property type="match status" value="2"/>
</dbReference>
<feature type="region of interest" description="Disordered" evidence="11">
    <location>
        <begin position="1"/>
        <end position="160"/>
    </location>
</feature>
<keyword evidence="5" id="KW-0931">ER-Golgi transport</keyword>
<reference evidence="13" key="1">
    <citation type="submission" date="2015-01" db="EMBL/GenBank/DDBJ databases">
        <title>The Genome Sequence of Cryptococcus gattii CA1280.</title>
        <authorList>
            <consortium name="The Broad Institute Genomics Platform"/>
            <person name="Cuomo C."/>
            <person name="Litvintseva A."/>
            <person name="Chen Y."/>
            <person name="Heitman J."/>
            <person name="Sun S."/>
            <person name="Springer D."/>
            <person name="Dromer F."/>
            <person name="Young S."/>
            <person name="Zeng Q."/>
            <person name="Gargeya S."/>
            <person name="Abouelleil A."/>
            <person name="Alvarado L."/>
            <person name="Chapman S.B."/>
            <person name="Gainer-Dewar J."/>
            <person name="Goldberg J."/>
            <person name="Griggs A."/>
            <person name="Gujja S."/>
            <person name="Hansen M."/>
            <person name="Howarth C."/>
            <person name="Imamovic A."/>
            <person name="Larimer J."/>
            <person name="Murphy C."/>
            <person name="Naylor J."/>
            <person name="Pearson M."/>
            <person name="Priest M."/>
            <person name="Roberts A."/>
            <person name="Saif S."/>
            <person name="Shea T."/>
            <person name="Sykes S."/>
            <person name="Wortman J."/>
            <person name="Nusbaum C."/>
            <person name="Birren B."/>
        </authorList>
    </citation>
    <scope>NUCLEOTIDE SEQUENCE [LARGE SCALE GENOMIC DNA]</scope>
    <source>
        <strain evidence="13">CA1280</strain>
    </source>
</reference>
<dbReference type="Gene3D" id="1.10.10.750">
    <property type="entry name" value="Ypt/Rab-GAP domain of gyp1p, domain 1"/>
    <property type="match status" value="1"/>
</dbReference>
<dbReference type="SMART" id="SM00164">
    <property type="entry name" value="TBC"/>
    <property type="match status" value="1"/>
</dbReference>
<dbReference type="Gene3D" id="1.10.8.270">
    <property type="entry name" value="putative rabgap domain of human tbc1 domain family member 14 like domains"/>
    <property type="match status" value="1"/>
</dbReference>
<dbReference type="Pfam" id="PF23436">
    <property type="entry name" value="RabGap-TBC_2"/>
    <property type="match status" value="1"/>
</dbReference>
<dbReference type="GO" id="GO:0015031">
    <property type="term" value="P:protein transport"/>
    <property type="evidence" value="ECO:0007669"/>
    <property type="project" value="UniProtKB-KW"/>
</dbReference>
<feature type="coiled-coil region" evidence="10">
    <location>
        <begin position="569"/>
        <end position="621"/>
    </location>
</feature>
<dbReference type="HOGENOM" id="CLU_005350_5_1_1"/>
<feature type="region of interest" description="Disordered" evidence="11">
    <location>
        <begin position="210"/>
        <end position="236"/>
    </location>
</feature>
<protein>
    <recommendedName>
        <fullName evidence="9">GTPase-activating protein GYP5</fullName>
    </recommendedName>
</protein>
<feature type="compositionally biased region" description="Low complexity" evidence="11">
    <location>
        <begin position="102"/>
        <end position="112"/>
    </location>
</feature>
<evidence type="ECO:0000259" key="12">
    <source>
        <dbReference type="PROSITE" id="PS50086"/>
    </source>
</evidence>
<evidence type="ECO:0000256" key="6">
    <source>
        <dbReference type="ARBA" id="ARBA00022927"/>
    </source>
</evidence>
<keyword evidence="3" id="KW-0343">GTPase activation</keyword>
<dbReference type="InterPro" id="IPR000195">
    <property type="entry name" value="Rab-GAP-TBC_dom"/>
</dbReference>
<evidence type="ECO:0000256" key="3">
    <source>
        <dbReference type="ARBA" id="ARBA00022468"/>
    </source>
</evidence>
<evidence type="ECO:0000256" key="10">
    <source>
        <dbReference type="SAM" id="Coils"/>
    </source>
</evidence>
<gene>
    <name evidence="13" type="ORF">I312_03029</name>
</gene>
<dbReference type="EMBL" id="KN847979">
    <property type="protein sequence ID" value="KIR47880.1"/>
    <property type="molecule type" value="Genomic_DNA"/>
</dbReference>
<dbReference type="FunFam" id="1.10.10.750:FF:000003">
    <property type="entry name" value="GTPase activating protein (Evi5)"/>
    <property type="match status" value="1"/>
</dbReference>
<evidence type="ECO:0000256" key="5">
    <source>
        <dbReference type="ARBA" id="ARBA00022892"/>
    </source>
</evidence>
<sequence>MAPSKVKARAAMFEKGAPGTIPRKSTPKSPPADPAPPSTADRTERFSDVPLTDPAPSAPEIPETPEAPEDPLATPPAKEHGSLSAAISLTPPNPDTSTTLHAPAPTASPNASPGGGWKSTMSHLLIRSASSTPEDSRAPSPLALASASTPPPPQSTLSPAHSTTFLLHRADSVPTRDRRLSKDLSVLEKGREGFEKVRSEMDSAAMEMRRERESRRTETDISPADAPAIDTPDTITETPEDEEVDWTFWGSVVQGYEQVALTHPKELSKAIQQGIPPVIRGAVWQLMSSSKSVDLEEAYKALLKLSSPHEKAIMKDLNRTFPNHKYFKEGGGVGQEGLFMVVKAYSLYDQEVGYTQGLAFIVAALLLNMPDEEAFCVLVRLMDSYNLRSHYTAEMQGLQLRLFQFDRLVEEILPLLHTHFVRKGVKSSMYASQWFMTLFSYRFPLSLVYRVLDIVFAEGIEAVFRFSLALLKKSEEKLVQLDFEQILHFLQADLFEVYRAPPPPPVENSAGEAAAGDGKEDGQDVEEEWMANEFVRDAFKIRITPLMLDAYASEWEEQCRDQNRHAIELDQLRNVNRNLSSQVNQEHVELVRQLVMNKIEKEEMENELVRYKMLYAELAHAQQDALSVHSRLPSSSTTNTSKLMK</sequence>
<evidence type="ECO:0000256" key="7">
    <source>
        <dbReference type="ARBA" id="ARBA00023054"/>
    </source>
</evidence>
<dbReference type="GO" id="GO:0016192">
    <property type="term" value="P:vesicle-mediated transport"/>
    <property type="evidence" value="ECO:0007669"/>
    <property type="project" value="UniProtKB-KW"/>
</dbReference>
<comment type="similarity">
    <text evidence="8">Belongs to the GYP5 family.</text>
</comment>
<evidence type="ECO:0000256" key="2">
    <source>
        <dbReference type="ARBA" id="ARBA00022448"/>
    </source>
</evidence>
<dbReference type="InterPro" id="IPR035969">
    <property type="entry name" value="Rab-GAP_TBC_sf"/>
</dbReference>
<keyword evidence="4" id="KW-0963">Cytoplasm</keyword>
<dbReference type="GO" id="GO:0005737">
    <property type="term" value="C:cytoplasm"/>
    <property type="evidence" value="ECO:0007669"/>
    <property type="project" value="UniProtKB-SubCell"/>
</dbReference>
<organism evidence="13">
    <name type="scientific">Cryptococcus bacillisporus CA1280</name>
    <dbReference type="NCBI Taxonomy" id="1296109"/>
    <lineage>
        <taxon>Eukaryota</taxon>
        <taxon>Fungi</taxon>
        <taxon>Dikarya</taxon>
        <taxon>Basidiomycota</taxon>
        <taxon>Agaricomycotina</taxon>
        <taxon>Tremellomycetes</taxon>
        <taxon>Tremellales</taxon>
        <taxon>Cryptococcaceae</taxon>
        <taxon>Cryptococcus</taxon>
        <taxon>Cryptococcus gattii species complex</taxon>
    </lineage>
</organism>
<dbReference type="PROSITE" id="PS50086">
    <property type="entry name" value="TBC_RABGAP"/>
    <property type="match status" value="1"/>
</dbReference>
<evidence type="ECO:0000256" key="8">
    <source>
        <dbReference type="ARBA" id="ARBA00061661"/>
    </source>
</evidence>
<evidence type="ECO:0000256" key="4">
    <source>
        <dbReference type="ARBA" id="ARBA00022490"/>
    </source>
</evidence>
<feature type="compositionally biased region" description="Pro residues" evidence="11">
    <location>
        <begin position="28"/>
        <end position="37"/>
    </location>
</feature>
<feature type="region of interest" description="Disordered" evidence="11">
    <location>
        <begin position="626"/>
        <end position="645"/>
    </location>
</feature>
<feature type="compositionally biased region" description="Polar residues" evidence="11">
    <location>
        <begin position="632"/>
        <end position="645"/>
    </location>
</feature>
<evidence type="ECO:0000256" key="11">
    <source>
        <dbReference type="SAM" id="MobiDB-lite"/>
    </source>
</evidence>
<keyword evidence="7 10" id="KW-0175">Coiled coil</keyword>
<evidence type="ECO:0000256" key="1">
    <source>
        <dbReference type="ARBA" id="ARBA00004496"/>
    </source>
</evidence>
<accession>A0A0D0VRE5</accession>
<keyword evidence="6" id="KW-0653">Protein transport</keyword>
<dbReference type="AlphaFoldDB" id="A0A0D0VRE5"/>
<proteinExistence type="inferred from homology"/>
<dbReference type="PANTHER" id="PTHR47219:SF9">
    <property type="entry name" value="GTPASE ACTIVATING PROTEIN AND CENTROSOME-ASSOCIATED, ISOFORM B"/>
    <property type="match status" value="1"/>
</dbReference>
<dbReference type="FunFam" id="1.10.8.270:FF:000001">
    <property type="entry name" value="TBC1 domain family member 1"/>
    <property type="match status" value="1"/>
</dbReference>
<evidence type="ECO:0000256" key="9">
    <source>
        <dbReference type="ARBA" id="ARBA00072088"/>
    </source>
</evidence>
<dbReference type="InterPro" id="IPR050302">
    <property type="entry name" value="Rab_GAP_TBC_domain"/>
</dbReference>
<dbReference type="Gene3D" id="1.10.472.80">
    <property type="entry name" value="Ypt/Rab-GAP domain of gyp1p, domain 3"/>
    <property type="match status" value="1"/>
</dbReference>
<evidence type="ECO:0000313" key="13">
    <source>
        <dbReference type="EMBL" id="KIR47880.1"/>
    </source>
</evidence>
<name>A0A0D0VRE5_CRYGA</name>
<dbReference type="FunFam" id="1.10.472.80:FF:000044">
    <property type="entry name" value="GTPase-activating protein GYP5"/>
    <property type="match status" value="1"/>
</dbReference>